<dbReference type="AlphaFoldDB" id="A0A2P2QZ02"/>
<dbReference type="EMBL" id="GGEC01091744">
    <property type="protein sequence ID" value="MBX72228.1"/>
    <property type="molecule type" value="Transcribed_RNA"/>
</dbReference>
<sequence length="24" mass="2846">MNIPEDKQSYITHIDTIISWLSIK</sequence>
<protein>
    <submittedName>
        <fullName evidence="1">Uncharacterized protein</fullName>
    </submittedName>
</protein>
<organism evidence="1">
    <name type="scientific">Rhizophora mucronata</name>
    <name type="common">Asiatic mangrove</name>
    <dbReference type="NCBI Taxonomy" id="61149"/>
    <lineage>
        <taxon>Eukaryota</taxon>
        <taxon>Viridiplantae</taxon>
        <taxon>Streptophyta</taxon>
        <taxon>Embryophyta</taxon>
        <taxon>Tracheophyta</taxon>
        <taxon>Spermatophyta</taxon>
        <taxon>Magnoliopsida</taxon>
        <taxon>eudicotyledons</taxon>
        <taxon>Gunneridae</taxon>
        <taxon>Pentapetalae</taxon>
        <taxon>rosids</taxon>
        <taxon>fabids</taxon>
        <taxon>Malpighiales</taxon>
        <taxon>Rhizophoraceae</taxon>
        <taxon>Rhizophora</taxon>
    </lineage>
</organism>
<name>A0A2P2QZ02_RHIMU</name>
<reference evidence="1" key="1">
    <citation type="submission" date="2018-02" db="EMBL/GenBank/DDBJ databases">
        <title>Rhizophora mucronata_Transcriptome.</title>
        <authorList>
            <person name="Meera S.P."/>
            <person name="Sreeshan A."/>
            <person name="Augustine A."/>
        </authorList>
    </citation>
    <scope>NUCLEOTIDE SEQUENCE</scope>
    <source>
        <tissue evidence="1">Leaf</tissue>
    </source>
</reference>
<evidence type="ECO:0000313" key="1">
    <source>
        <dbReference type="EMBL" id="MBX72228.1"/>
    </source>
</evidence>
<proteinExistence type="predicted"/>
<accession>A0A2P2QZ02</accession>